<dbReference type="Pfam" id="PF04985">
    <property type="entry name" value="Phage_tube"/>
    <property type="match status" value="1"/>
</dbReference>
<dbReference type="Proteomes" id="UP000198512">
    <property type="component" value="Unassembled WGS sequence"/>
</dbReference>
<organism evidence="1 2">
    <name type="scientific">Pseudomonas cuatrocienegasensis</name>
    <dbReference type="NCBI Taxonomy" id="543360"/>
    <lineage>
        <taxon>Bacteria</taxon>
        <taxon>Pseudomonadati</taxon>
        <taxon>Pseudomonadota</taxon>
        <taxon>Gammaproteobacteria</taxon>
        <taxon>Pseudomonadales</taxon>
        <taxon>Pseudomonadaceae</taxon>
        <taxon>Pseudomonas</taxon>
    </lineage>
</organism>
<name>A0ABY1BQZ5_9PSED</name>
<protein>
    <recommendedName>
        <fullName evidence="3">Phage tail tube protein FII</fullName>
    </recommendedName>
</protein>
<keyword evidence="2" id="KW-1185">Reference proteome</keyword>
<dbReference type="EMBL" id="FOFP01000028">
    <property type="protein sequence ID" value="SER41483.1"/>
    <property type="molecule type" value="Genomic_DNA"/>
</dbReference>
<evidence type="ECO:0000313" key="2">
    <source>
        <dbReference type="Proteomes" id="UP000198512"/>
    </source>
</evidence>
<accession>A0ABY1BQZ5</accession>
<dbReference type="RefSeq" id="WP_069521948.1">
    <property type="nucleotide sequence ID" value="NZ_FOFP01000028.1"/>
</dbReference>
<dbReference type="InterPro" id="IPR006498">
    <property type="entry name" value="Tail_tube"/>
</dbReference>
<sequence length="169" mass="18452">MFTNRVRQAIAATLQGLPLMATIDDYDPPLIEFEMEEMTGGRFIPEEMAKGLKALTAKITLQGVGLPIMTALGVTGGDNILLTVQEAGEDQDGNEWSTIHINGGKLKKLEEKTLKMKDKPVTVLEIALKTYTRLEMGVPMIDINTRTQKVVINGVDILKGARRLAGMVA</sequence>
<reference evidence="1 2" key="1">
    <citation type="submission" date="2016-10" db="EMBL/GenBank/DDBJ databases">
        <authorList>
            <person name="Varghese N."/>
            <person name="Submissions S."/>
        </authorList>
    </citation>
    <scope>NUCLEOTIDE SEQUENCE [LARGE SCALE GENOMIC DNA]</scope>
    <source>
        <strain evidence="1 2">CIP 109853</strain>
    </source>
</reference>
<proteinExistence type="predicted"/>
<evidence type="ECO:0008006" key="3">
    <source>
        <dbReference type="Google" id="ProtNLM"/>
    </source>
</evidence>
<comment type="caution">
    <text evidence="1">The sequence shown here is derived from an EMBL/GenBank/DDBJ whole genome shotgun (WGS) entry which is preliminary data.</text>
</comment>
<evidence type="ECO:0000313" key="1">
    <source>
        <dbReference type="EMBL" id="SER41483.1"/>
    </source>
</evidence>
<gene>
    <name evidence="1" type="ORF">SAMN05216600_12838</name>
</gene>